<gene>
    <name evidence="1" type="ORF">AT746_08210</name>
</gene>
<organism evidence="1 2">
    <name type="scientific">Lacimicrobium alkaliphilum</name>
    <dbReference type="NCBI Taxonomy" id="1526571"/>
    <lineage>
        <taxon>Bacteria</taxon>
        <taxon>Pseudomonadati</taxon>
        <taxon>Pseudomonadota</taxon>
        <taxon>Gammaproteobacteria</taxon>
        <taxon>Alteromonadales</taxon>
        <taxon>Alteromonadaceae</taxon>
        <taxon>Lacimicrobium</taxon>
    </lineage>
</organism>
<name>A0A0U2ZGU7_9ALTE</name>
<dbReference type="EMBL" id="CP013650">
    <property type="protein sequence ID" value="ALS98231.1"/>
    <property type="molecule type" value="Genomic_DNA"/>
</dbReference>
<dbReference type="STRING" id="1526571.AT746_08210"/>
<keyword evidence="2" id="KW-1185">Reference proteome</keyword>
<dbReference type="KEGG" id="lal:AT746_08210"/>
<proteinExistence type="predicted"/>
<protein>
    <submittedName>
        <fullName evidence="1">Uncharacterized protein</fullName>
    </submittedName>
</protein>
<evidence type="ECO:0000313" key="1">
    <source>
        <dbReference type="EMBL" id="ALS98231.1"/>
    </source>
</evidence>
<dbReference type="AlphaFoldDB" id="A0A0U2ZGU7"/>
<sequence length="70" mass="7836">MYDSFGNAFEGLTFFCGDFPCFCAEDFLVLFFVPWLPGMRQSKEGAFAHLRICADSATGNVFKATKYSTL</sequence>
<dbReference type="Proteomes" id="UP000068447">
    <property type="component" value="Chromosome"/>
</dbReference>
<accession>A0A0U2ZGU7</accession>
<reference evidence="1 2" key="1">
    <citation type="submission" date="2015-12" db="EMBL/GenBank/DDBJ databases">
        <title>Complete genome of Lacimicrobium alkaliphilum KCTC 32984.</title>
        <authorList>
            <person name="Kim S.-G."/>
            <person name="Lee Y.-J."/>
        </authorList>
    </citation>
    <scope>NUCLEOTIDE SEQUENCE [LARGE SCALE GENOMIC DNA]</scope>
    <source>
        <strain evidence="1 2">YelD216</strain>
    </source>
</reference>
<evidence type="ECO:0000313" key="2">
    <source>
        <dbReference type="Proteomes" id="UP000068447"/>
    </source>
</evidence>